<protein>
    <recommendedName>
        <fullName evidence="3">Serine aminopeptidase S33 domain-containing protein</fullName>
    </recommendedName>
</protein>
<evidence type="ECO:0000313" key="4">
    <source>
        <dbReference type="EMBL" id="GLU47435.1"/>
    </source>
</evidence>
<comment type="caution">
    <text evidence="4">The sequence shown here is derived from an EMBL/GenBank/DDBJ whole genome shotgun (WGS) entry which is preliminary data.</text>
</comment>
<keyword evidence="5" id="KW-1185">Reference proteome</keyword>
<evidence type="ECO:0000259" key="3">
    <source>
        <dbReference type="Pfam" id="PF12146"/>
    </source>
</evidence>
<dbReference type="InterPro" id="IPR050261">
    <property type="entry name" value="FrsA_esterase"/>
</dbReference>
<name>A0A9W6UIV8_9ACTN</name>
<dbReference type="PANTHER" id="PTHR22946">
    <property type="entry name" value="DIENELACTONE HYDROLASE DOMAIN-CONTAINING PROTEIN-RELATED"/>
    <property type="match status" value="1"/>
</dbReference>
<evidence type="ECO:0000256" key="1">
    <source>
        <dbReference type="ARBA" id="ARBA00008645"/>
    </source>
</evidence>
<reference evidence="4" key="1">
    <citation type="submission" date="2023-02" db="EMBL/GenBank/DDBJ databases">
        <title>Nocardiopsis ansamitocini NBRC 112285.</title>
        <authorList>
            <person name="Ichikawa N."/>
            <person name="Sato H."/>
            <person name="Tonouchi N."/>
        </authorList>
    </citation>
    <scope>NUCLEOTIDE SEQUENCE</scope>
    <source>
        <strain evidence="4">NBRC 112285</strain>
    </source>
</reference>
<feature type="compositionally biased region" description="Basic and acidic residues" evidence="2">
    <location>
        <begin position="1"/>
        <end position="14"/>
    </location>
</feature>
<feature type="domain" description="Serine aminopeptidase S33" evidence="3">
    <location>
        <begin position="37"/>
        <end position="132"/>
    </location>
</feature>
<organism evidence="4 5">
    <name type="scientific">Nocardiopsis ansamitocini</name>
    <dbReference type="NCBI Taxonomy" id="1670832"/>
    <lineage>
        <taxon>Bacteria</taxon>
        <taxon>Bacillati</taxon>
        <taxon>Actinomycetota</taxon>
        <taxon>Actinomycetes</taxon>
        <taxon>Streptosporangiales</taxon>
        <taxon>Nocardiopsidaceae</taxon>
        <taxon>Nocardiopsis</taxon>
    </lineage>
</organism>
<dbReference type="SUPFAM" id="SSF53474">
    <property type="entry name" value="alpha/beta-Hydrolases"/>
    <property type="match status" value="1"/>
</dbReference>
<sequence length="284" mass="30877">MPPTETRELTDPARQHAARSGPRPVRLHLWRPAGTRDPRPTVLVSHGTGGSAGQMDWLAEPLARAGFLVAAVDHHGNNHVDGYLATQFAALWERARDLSFVLDHLARGNELGPVGAAGFSAGGYTAAALLGARISEERYRAMLDLKVPVPEVPEYPGLIGEIRRLPDAVLHSWPMTAAADYSDWRVECAFLICPGAGPLIDENSLERINRPVAVRWGDADDVTVPEENARHYARFIPGTDARSVGFDVAHYDFLGSEPRGGKIRVEVASEAVAFFTRHVGAPFP</sequence>
<dbReference type="Gene3D" id="3.40.50.1820">
    <property type="entry name" value="alpha/beta hydrolase"/>
    <property type="match status" value="1"/>
</dbReference>
<dbReference type="Pfam" id="PF12146">
    <property type="entry name" value="Hydrolase_4"/>
    <property type="match status" value="1"/>
</dbReference>
<evidence type="ECO:0000313" key="5">
    <source>
        <dbReference type="Proteomes" id="UP001165092"/>
    </source>
</evidence>
<dbReference type="InterPro" id="IPR029058">
    <property type="entry name" value="AB_hydrolase_fold"/>
</dbReference>
<dbReference type="Proteomes" id="UP001165092">
    <property type="component" value="Unassembled WGS sequence"/>
</dbReference>
<comment type="similarity">
    <text evidence="1">Belongs to the AB hydrolase superfamily.</text>
</comment>
<dbReference type="AlphaFoldDB" id="A0A9W6UIV8"/>
<proteinExistence type="inferred from homology"/>
<gene>
    <name evidence="4" type="ORF">Nans01_17860</name>
</gene>
<evidence type="ECO:0000256" key="2">
    <source>
        <dbReference type="SAM" id="MobiDB-lite"/>
    </source>
</evidence>
<accession>A0A9W6UIV8</accession>
<dbReference type="EMBL" id="BSQG01000002">
    <property type="protein sequence ID" value="GLU47435.1"/>
    <property type="molecule type" value="Genomic_DNA"/>
</dbReference>
<dbReference type="RefSeq" id="WP_285758516.1">
    <property type="nucleotide sequence ID" value="NZ_BSQG01000002.1"/>
</dbReference>
<feature type="region of interest" description="Disordered" evidence="2">
    <location>
        <begin position="1"/>
        <end position="24"/>
    </location>
</feature>
<dbReference type="InterPro" id="IPR022742">
    <property type="entry name" value="Hydrolase_4"/>
</dbReference>